<dbReference type="Proteomes" id="UP000285060">
    <property type="component" value="Unassembled WGS sequence"/>
</dbReference>
<name>A0A418AU96_9STRA</name>
<evidence type="ECO:0000256" key="3">
    <source>
        <dbReference type="ARBA" id="ARBA00022692"/>
    </source>
</evidence>
<dbReference type="PROSITE" id="PS50096">
    <property type="entry name" value="IQ"/>
    <property type="match status" value="2"/>
</dbReference>
<keyword evidence="5 8" id="KW-0472">Membrane</keyword>
<protein>
    <recommendedName>
        <fullName evidence="9">Major facilitator superfamily (MFS) profile domain-containing protein</fullName>
    </recommendedName>
</protein>
<feature type="transmembrane region" description="Helical" evidence="8">
    <location>
        <begin position="351"/>
        <end position="371"/>
    </location>
</feature>
<dbReference type="EMBL" id="QUSY01000495">
    <property type="protein sequence ID" value="RHY29004.1"/>
    <property type="molecule type" value="Genomic_DNA"/>
</dbReference>
<dbReference type="PANTHER" id="PTHR23505">
    <property type="entry name" value="SPINSTER"/>
    <property type="match status" value="1"/>
</dbReference>
<evidence type="ECO:0000256" key="7">
    <source>
        <dbReference type="SAM" id="MobiDB-lite"/>
    </source>
</evidence>
<dbReference type="PROSITE" id="PS50850">
    <property type="entry name" value="MFS"/>
    <property type="match status" value="1"/>
</dbReference>
<proteinExistence type="inferred from homology"/>
<dbReference type="GO" id="GO:0022857">
    <property type="term" value="F:transmembrane transporter activity"/>
    <property type="evidence" value="ECO:0007669"/>
    <property type="project" value="InterPro"/>
</dbReference>
<accession>A0A418AU96</accession>
<evidence type="ECO:0000256" key="8">
    <source>
        <dbReference type="SAM" id="Phobius"/>
    </source>
</evidence>
<keyword evidence="11" id="KW-1185">Reference proteome</keyword>
<dbReference type="PANTHER" id="PTHR23505:SF79">
    <property type="entry name" value="PROTEIN SPINSTER"/>
    <property type="match status" value="1"/>
</dbReference>
<dbReference type="InterPro" id="IPR011701">
    <property type="entry name" value="MFS"/>
</dbReference>
<dbReference type="Gene3D" id="1.20.1250.20">
    <property type="entry name" value="MFS general substrate transporter like domains"/>
    <property type="match status" value="1"/>
</dbReference>
<dbReference type="SUPFAM" id="SSF103473">
    <property type="entry name" value="MFS general substrate transporter"/>
    <property type="match status" value="1"/>
</dbReference>
<evidence type="ECO:0000256" key="6">
    <source>
        <dbReference type="ARBA" id="ARBA00024338"/>
    </source>
</evidence>
<evidence type="ECO:0000313" key="10">
    <source>
        <dbReference type="EMBL" id="RHY29004.1"/>
    </source>
</evidence>
<gene>
    <name evidence="10" type="ORF">DYB32_005536</name>
</gene>
<evidence type="ECO:0000256" key="5">
    <source>
        <dbReference type="ARBA" id="ARBA00023136"/>
    </source>
</evidence>
<dbReference type="InterPro" id="IPR020846">
    <property type="entry name" value="MFS_dom"/>
</dbReference>
<feature type="transmembrane region" description="Helical" evidence="8">
    <location>
        <begin position="383"/>
        <end position="403"/>
    </location>
</feature>
<feature type="compositionally biased region" description="Acidic residues" evidence="7">
    <location>
        <begin position="425"/>
        <end position="436"/>
    </location>
</feature>
<feature type="transmembrane region" description="Helical" evidence="8">
    <location>
        <begin position="569"/>
        <end position="597"/>
    </location>
</feature>
<feature type="region of interest" description="Disordered" evidence="7">
    <location>
        <begin position="417"/>
        <end position="445"/>
    </location>
</feature>
<feature type="transmembrane region" description="Helical" evidence="8">
    <location>
        <begin position="662"/>
        <end position="683"/>
    </location>
</feature>
<dbReference type="InterPro" id="IPR044770">
    <property type="entry name" value="MFS_spinster-like"/>
</dbReference>
<dbReference type="AlphaFoldDB" id="A0A418AU96"/>
<comment type="caution">
    <text evidence="10">The sequence shown here is derived from an EMBL/GenBank/DDBJ whole genome shotgun (WGS) entry which is preliminary data.</text>
</comment>
<reference evidence="10 11" key="1">
    <citation type="submission" date="2018-08" db="EMBL/GenBank/DDBJ databases">
        <title>Aphanomyces genome sequencing and annotation.</title>
        <authorList>
            <person name="Minardi D."/>
            <person name="Oidtmann B."/>
            <person name="Van Der Giezen M."/>
            <person name="Studholme D.J."/>
        </authorList>
    </citation>
    <scope>NUCLEOTIDE SEQUENCE [LARGE SCALE GENOMIC DNA]</scope>
    <source>
        <strain evidence="10 11">NJM0002</strain>
    </source>
</reference>
<feature type="transmembrane region" description="Helical" evidence="8">
    <location>
        <begin position="508"/>
        <end position="530"/>
    </location>
</feature>
<dbReference type="Pfam" id="PF07690">
    <property type="entry name" value="MFS_1"/>
    <property type="match status" value="1"/>
</dbReference>
<feature type="transmembrane region" description="Helical" evidence="8">
    <location>
        <begin position="459"/>
        <end position="488"/>
    </location>
</feature>
<evidence type="ECO:0000256" key="1">
    <source>
        <dbReference type="ARBA" id="ARBA00004141"/>
    </source>
</evidence>
<keyword evidence="3 8" id="KW-0812">Transmembrane</keyword>
<keyword evidence="4 8" id="KW-1133">Transmembrane helix</keyword>
<feature type="transmembrane region" description="Helical" evidence="8">
    <location>
        <begin position="542"/>
        <end position="563"/>
    </location>
</feature>
<organism evidence="10 11">
    <name type="scientific">Aphanomyces invadans</name>
    <dbReference type="NCBI Taxonomy" id="157072"/>
    <lineage>
        <taxon>Eukaryota</taxon>
        <taxon>Sar</taxon>
        <taxon>Stramenopiles</taxon>
        <taxon>Oomycota</taxon>
        <taxon>Saprolegniomycetes</taxon>
        <taxon>Saprolegniales</taxon>
        <taxon>Verrucalvaceae</taxon>
        <taxon>Aphanomyces</taxon>
    </lineage>
</organism>
<evidence type="ECO:0000256" key="4">
    <source>
        <dbReference type="ARBA" id="ARBA00022989"/>
    </source>
</evidence>
<feature type="domain" description="Major facilitator superfamily (MFS) profile" evidence="9">
    <location>
        <begin position="217"/>
        <end position="694"/>
    </location>
</feature>
<evidence type="ECO:0000313" key="11">
    <source>
        <dbReference type="Proteomes" id="UP000285060"/>
    </source>
</evidence>
<dbReference type="VEuPathDB" id="FungiDB:H310_07130"/>
<evidence type="ECO:0000256" key="2">
    <source>
        <dbReference type="ARBA" id="ARBA00022448"/>
    </source>
</evidence>
<dbReference type="GO" id="GO:0016020">
    <property type="term" value="C:membrane"/>
    <property type="evidence" value="ECO:0007669"/>
    <property type="project" value="UniProtKB-SubCell"/>
</dbReference>
<comment type="similarity">
    <text evidence="6">Belongs to the major facilitator superfamily. Spinster (TC 2.A.1.49) family.</text>
</comment>
<keyword evidence="2" id="KW-0813">Transport</keyword>
<sequence length="694" mass="76742">MKSVRRMNRRTVATNRGYYFYTWRAAATAVVLGRLQQRCAVKVQAVWRRLLATRETQHRRTSYNKAAVHIQAVARGRCRRRQPVPPNRKEEIRRAAFLGFAQSLAYNVAVACEVRRRKAEDDVVKVTEISAINALKEAQASKEGEMQLARLAAAERARHVTGTHAVFLRTYDMTKAEAMAVVAQRQVDKAYPVTWISVTMLDKKDVHPTALPSTTWIFGLFCLINLLNFVDRGIIPGAPTQFQFFIKETLHVAVGDESKYLGLLASSFIASYAGFILLFGYLSIFMKPFHLVAMGLFVWCLAVVVCGSAKPANSFYVLLFGRIISGIGESSFQCIAPPFIDDHAPPAQRTLWLGVFFSCISVGTAVGYEYGALMANSAWGWGWAFHLEAIMMAPLVLACAFCIPDMYNRASQDHHHHHHVPLPTDDTEDDPNIDDDSLVKPTQNPLAPMHDRQSFVMEVWAVVNNAVFMLTVFGTAAFTFSLAGLSVFGPMFLIGLGLFEKETEASMVFGSVVVVSGMIGTPLGGLVLDWSCRSRPPLRQYIALRQVFLGMSIGTALSLVAWCMLPNKWGFLLCFGLALCFLFATTSSNAIVILLCVDPTRRSLAVGVNTLLLHLLGDVPSPIILGALKDAWAPDCGSIERDGAIVLNPDCAKDFHGLLLSLLFPLLWMLWSVVSYGAAAFVVQRRLRLQGHDV</sequence>
<dbReference type="VEuPathDB" id="FungiDB:H310_07131"/>
<feature type="transmembrane region" description="Helical" evidence="8">
    <location>
        <begin position="260"/>
        <end position="282"/>
    </location>
</feature>
<evidence type="ECO:0000259" key="9">
    <source>
        <dbReference type="PROSITE" id="PS50850"/>
    </source>
</evidence>
<comment type="subcellular location">
    <subcellularLocation>
        <location evidence="1">Membrane</location>
        <topology evidence="1">Multi-pass membrane protein</topology>
    </subcellularLocation>
</comment>
<feature type="transmembrane region" description="Helical" evidence="8">
    <location>
        <begin position="289"/>
        <end position="309"/>
    </location>
</feature>
<feature type="transmembrane region" description="Helical" evidence="8">
    <location>
        <begin position="604"/>
        <end position="625"/>
    </location>
</feature>
<dbReference type="InterPro" id="IPR036259">
    <property type="entry name" value="MFS_trans_sf"/>
</dbReference>